<reference evidence="1" key="1">
    <citation type="submission" date="2019-06" db="EMBL/GenBank/DDBJ databases">
        <title>Complete genome sequence of Aeromonas hydrophila bacteriophage PS1.</title>
        <authorList>
            <person name="Rai S."/>
            <person name="Tyagi A."/>
            <person name="Kumar N."/>
            <person name="Singh N."/>
        </authorList>
    </citation>
    <scope>NUCLEOTIDE SEQUENCE [LARGE SCALE GENOMIC DNA]</scope>
</reference>
<evidence type="ECO:0000313" key="2">
    <source>
        <dbReference type="Proteomes" id="UP000317703"/>
    </source>
</evidence>
<name>A0A514TUZ9_9CAUD</name>
<sequence>MNVNIDNLEHVLSTLNGFESLSNGDLESPDSVYAKTVLKLNGVDFKHRSGTEGFMSSVKAGATKVYEMIKNFIKAIRDFFFGSKGSKQAKVIDDAVKNTEKVSKEIMGKRNDKDFDPYRLERSRIERLMDNEKIKLETDKCETFTRKYSEDMFTTGIVGSRLKEIPGISISDLRSKAAQLEEINSRIGVITEKHATKYFYNENNERVSIFEATPPLVELQKLFSKMRAIVTETLAEVTKDLEHNNELAKRQENSSDIESNLHSDKVKSLCKKLVAVSNNLTSLINYCDAKIIKINQVMEGVRELISK</sequence>
<dbReference type="Proteomes" id="UP000317703">
    <property type="component" value="Segment"/>
</dbReference>
<accession>A0A514TUZ9</accession>
<protein>
    <submittedName>
        <fullName evidence="1">Uncharacterized protein</fullName>
    </submittedName>
</protein>
<evidence type="ECO:0000313" key="1">
    <source>
        <dbReference type="EMBL" id="QDJ96844.1"/>
    </source>
</evidence>
<organism evidence="1 2">
    <name type="scientific">Aeromonas phage PS1</name>
    <dbReference type="NCBI Taxonomy" id="2591406"/>
    <lineage>
        <taxon>Viruses</taxon>
        <taxon>Duplodnaviria</taxon>
        <taxon>Heunggongvirae</taxon>
        <taxon>Uroviricota</taxon>
        <taxon>Caudoviricetes</taxon>
        <taxon>Chimalliviridae</taxon>
        <taxon>Ferozepurvirus</taxon>
        <taxon>Ferozepurvirus PS1</taxon>
    </lineage>
</organism>
<gene>
    <name evidence="1" type="ORF">PS1_0085</name>
</gene>
<keyword evidence="2" id="KW-1185">Reference proteome</keyword>
<dbReference type="EMBL" id="MN032614">
    <property type="protein sequence ID" value="QDJ96844.1"/>
    <property type="molecule type" value="Genomic_DNA"/>
</dbReference>
<proteinExistence type="predicted"/>